<evidence type="ECO:0000256" key="2">
    <source>
        <dbReference type="SAM" id="SignalP"/>
    </source>
</evidence>
<feature type="chain" id="PRO_5043643640" evidence="2">
    <location>
        <begin position="19"/>
        <end position="202"/>
    </location>
</feature>
<dbReference type="PANTHER" id="PTHR31284">
    <property type="entry name" value="ACID PHOSPHATASE-LIKE PROTEIN"/>
    <property type="match status" value="1"/>
</dbReference>
<dbReference type="EMBL" id="JACGWN010000012">
    <property type="protein sequence ID" value="KAL0415162.1"/>
    <property type="molecule type" value="Genomic_DNA"/>
</dbReference>
<comment type="caution">
    <text evidence="3">The sequence shown here is derived from an EMBL/GenBank/DDBJ whole genome shotgun (WGS) entry which is preliminary data.</text>
</comment>
<proteinExistence type="predicted"/>
<dbReference type="AlphaFoldDB" id="A0AAW2UEZ6"/>
<organism evidence="3">
    <name type="scientific">Sesamum latifolium</name>
    <dbReference type="NCBI Taxonomy" id="2727402"/>
    <lineage>
        <taxon>Eukaryota</taxon>
        <taxon>Viridiplantae</taxon>
        <taxon>Streptophyta</taxon>
        <taxon>Embryophyta</taxon>
        <taxon>Tracheophyta</taxon>
        <taxon>Spermatophyta</taxon>
        <taxon>Magnoliopsida</taxon>
        <taxon>eudicotyledons</taxon>
        <taxon>Gunneridae</taxon>
        <taxon>Pentapetalae</taxon>
        <taxon>asterids</taxon>
        <taxon>lamiids</taxon>
        <taxon>Lamiales</taxon>
        <taxon>Pedaliaceae</taxon>
        <taxon>Sesamum</taxon>
    </lineage>
</organism>
<name>A0AAW2UEZ6_9LAMI</name>
<sequence>MGLPIFIILATLVSTSHAGSADVFNPIRLFRPRSGSGGLRAEEVDCQSWQLAVETNNLQRWKLVPASCGEYVGQYMLGQQYSKDCDMVADVAIEYAKSLKLAGDGKEIWVFDVVETTLSNLPYYARPDVQFGTLPYNRTNYYEWLMKASAPPVPAVLRLYNTLLSLGIKPVFITGTSESLRDITTINLHRAGYYFWEKLILN</sequence>
<keyword evidence="1 2" id="KW-0732">Signal</keyword>
<dbReference type="Gene3D" id="3.40.50.1000">
    <property type="entry name" value="HAD superfamily/HAD-like"/>
    <property type="match status" value="1"/>
</dbReference>
<dbReference type="PANTHER" id="PTHR31284:SF19">
    <property type="entry name" value="VEGETATIVE STORAGE PROTEIN 1-RELATED"/>
    <property type="match status" value="1"/>
</dbReference>
<reference evidence="3" key="1">
    <citation type="submission" date="2020-06" db="EMBL/GenBank/DDBJ databases">
        <authorList>
            <person name="Li T."/>
            <person name="Hu X."/>
            <person name="Zhang T."/>
            <person name="Song X."/>
            <person name="Zhang H."/>
            <person name="Dai N."/>
            <person name="Sheng W."/>
            <person name="Hou X."/>
            <person name="Wei L."/>
        </authorList>
    </citation>
    <scope>NUCLEOTIDE SEQUENCE</scope>
    <source>
        <strain evidence="3">KEN1</strain>
        <tissue evidence="3">Leaf</tissue>
    </source>
</reference>
<reference evidence="3" key="2">
    <citation type="journal article" date="2024" name="Plant">
        <title>Genomic evolution and insights into agronomic trait innovations of Sesamum species.</title>
        <authorList>
            <person name="Miao H."/>
            <person name="Wang L."/>
            <person name="Qu L."/>
            <person name="Liu H."/>
            <person name="Sun Y."/>
            <person name="Le M."/>
            <person name="Wang Q."/>
            <person name="Wei S."/>
            <person name="Zheng Y."/>
            <person name="Lin W."/>
            <person name="Duan Y."/>
            <person name="Cao H."/>
            <person name="Xiong S."/>
            <person name="Wang X."/>
            <person name="Wei L."/>
            <person name="Li C."/>
            <person name="Ma Q."/>
            <person name="Ju M."/>
            <person name="Zhao R."/>
            <person name="Li G."/>
            <person name="Mu C."/>
            <person name="Tian Q."/>
            <person name="Mei H."/>
            <person name="Zhang T."/>
            <person name="Gao T."/>
            <person name="Zhang H."/>
        </authorList>
    </citation>
    <scope>NUCLEOTIDE SEQUENCE</scope>
    <source>
        <strain evidence="3">KEN1</strain>
    </source>
</reference>
<evidence type="ECO:0000313" key="3">
    <source>
        <dbReference type="EMBL" id="KAL0415162.1"/>
    </source>
</evidence>
<accession>A0AAW2UEZ6</accession>
<dbReference type="InterPro" id="IPR036412">
    <property type="entry name" value="HAD-like_sf"/>
</dbReference>
<evidence type="ECO:0000256" key="1">
    <source>
        <dbReference type="ARBA" id="ARBA00022729"/>
    </source>
</evidence>
<dbReference type="InterPro" id="IPR023214">
    <property type="entry name" value="HAD_sf"/>
</dbReference>
<dbReference type="Pfam" id="PF03767">
    <property type="entry name" value="Acid_phosphat_B"/>
    <property type="match status" value="1"/>
</dbReference>
<dbReference type="SUPFAM" id="SSF56784">
    <property type="entry name" value="HAD-like"/>
    <property type="match status" value="1"/>
</dbReference>
<gene>
    <name evidence="3" type="ORF">Slati_3348100</name>
</gene>
<dbReference type="InterPro" id="IPR005519">
    <property type="entry name" value="Acid_phosphat_B-like"/>
</dbReference>
<feature type="signal peptide" evidence="2">
    <location>
        <begin position="1"/>
        <end position="18"/>
    </location>
</feature>
<protein>
    <submittedName>
        <fullName evidence="3">Acid phosphatase 1</fullName>
    </submittedName>
</protein>